<evidence type="ECO:0000256" key="6">
    <source>
        <dbReference type="SAM" id="SignalP"/>
    </source>
</evidence>
<proteinExistence type="inferred from homology"/>
<protein>
    <recommendedName>
        <fullName evidence="3">alpha,alpha-trehalase</fullName>
        <ecNumber evidence="3">3.2.1.28</ecNumber>
    </recommendedName>
</protein>
<dbReference type="PANTHER" id="PTHR11051">
    <property type="entry name" value="GLYCOSYL HYDROLASE-RELATED"/>
    <property type="match status" value="1"/>
</dbReference>
<feature type="chain" id="PRO_5019167616" description="alpha,alpha-trehalase" evidence="6">
    <location>
        <begin position="17"/>
        <end position="1004"/>
    </location>
</feature>
<dbReference type="FunCoup" id="A0A448YSS5">
    <property type="interactions" value="73"/>
</dbReference>
<dbReference type="InterPro" id="IPR008979">
    <property type="entry name" value="Galactose-bd-like_sf"/>
</dbReference>
<dbReference type="GO" id="GO:0009277">
    <property type="term" value="C:fungal-type cell wall"/>
    <property type="evidence" value="ECO:0007669"/>
    <property type="project" value="TreeGrafter"/>
</dbReference>
<keyword evidence="10" id="KW-1185">Reference proteome</keyword>
<sequence>MKLSTILLSATAVASPFPSEFDYHDSSTDTYYYQDERLLATLQFNPYNHFTNQPYVANGYIGSRIPNLGFGFSYDQNANVTSSALSNGWPLFDERYSGAFVAGFYDAQPNTTGTNFPELLDDGGYESVISAIPQWTQLSFRAILANGSEFILNPQDMKNRGQISGYSQSLDMAHGIVTTAYDWLNLFHFNISVLAHQQISTLGLVSVDITPLSPSNVSSLSVNNTLDFFSSQRCWLDKLGEDHAALWMTVFPENLPYKAATVYSLLHVTPTLSNDSAVVTYNDSISANYEISLDCPSTLYKYVGIASDDLFDTNRSSKVFDTAKQTVIDAASLPWVDLVDSHKSAWTDLWGENRITVQDDSYLTLTAEASIYHLLANTRSSNDNVTSALGVGGLSSDSYGGMVFWDADLWMMPGLQAFAPENAAAVAQFRKYIHPQAVENALINGYNGSVYSWTSGRFGNCTGTGPCINYEYHLNVAICYSIWKLYLSGSIDDAELRTLGWPIMRDTADFFSEYVKYNDTLGKYTTHNLTDPDEYANFKNNAAYTSIGIAQVMKWATLVGNYLGEKLTPQWKPVMDNMYLAVSDDNVTLEYDTMNSSVSVKQADVVLISYIDDQDGFLPNVYGYDKNRAYTDLVYYSDRQAPQGPAMTYPVYMAVSEKLNDYGCGYHTYLQQSVRPFIRFPFAQMSEQNNDDYETNGGTHPAFPFLTGHGGVVQSYYFGLLGLRYSYSTGADNKIQRVLHVDPVNLPRFSGNFSIDGFHYLNETIDIDVDSTGCGAGNNDSSSCSATFISHGHSNTSVFLYVDNRNAHGGLHELSSGASLTVPLFVPAMNLEGSYAECLADTAAVSEGVDGDVLDAIVDGDNSTSWQVLDKTQASRVMIDLKAEHSFTKGAIVWGPRPAKTFTVSILPGGEDLSKSDMVRVRKTFDPDTESYYNVTTIVSSQEVKITSPFNADDVEVKIQDMNYTTFELGSTYTARYVVLDVMGVIDKDDNAQGAEIAEFGLFK</sequence>
<evidence type="ECO:0000256" key="4">
    <source>
        <dbReference type="ARBA" id="ARBA00022801"/>
    </source>
</evidence>
<evidence type="ECO:0000313" key="9">
    <source>
        <dbReference type="EMBL" id="VEU23974.1"/>
    </source>
</evidence>
<dbReference type="SUPFAM" id="SSF49785">
    <property type="entry name" value="Galactose-binding domain-like"/>
    <property type="match status" value="1"/>
</dbReference>
<comment type="catalytic activity">
    <reaction evidence="1">
        <text>alpha,alpha-trehalose + H2O = alpha-D-glucose + beta-D-glucose</text>
        <dbReference type="Rhea" id="RHEA:32675"/>
        <dbReference type="ChEBI" id="CHEBI:15377"/>
        <dbReference type="ChEBI" id="CHEBI:15903"/>
        <dbReference type="ChEBI" id="CHEBI:16551"/>
        <dbReference type="ChEBI" id="CHEBI:17925"/>
        <dbReference type="EC" id="3.2.1.28"/>
    </reaction>
</comment>
<feature type="domain" description="Glycoside hydrolase family 65 N-terminal" evidence="8">
    <location>
        <begin position="53"/>
        <end position="308"/>
    </location>
</feature>
<dbReference type="Gene3D" id="2.60.120.260">
    <property type="entry name" value="Galactose-binding domain-like"/>
    <property type="match status" value="1"/>
</dbReference>
<feature type="signal peptide" evidence="6">
    <location>
        <begin position="1"/>
        <end position="16"/>
    </location>
</feature>
<dbReference type="SUPFAM" id="SSF74650">
    <property type="entry name" value="Galactose mutarotase-like"/>
    <property type="match status" value="1"/>
</dbReference>
<dbReference type="EC" id="3.2.1.28" evidence="3"/>
<dbReference type="Gene3D" id="1.50.10.10">
    <property type="match status" value="1"/>
</dbReference>
<dbReference type="Pfam" id="PF03632">
    <property type="entry name" value="Glyco_hydro_65m"/>
    <property type="match status" value="1"/>
</dbReference>
<dbReference type="Pfam" id="PF03636">
    <property type="entry name" value="Glyco_hydro_65N"/>
    <property type="match status" value="1"/>
</dbReference>
<evidence type="ECO:0000256" key="1">
    <source>
        <dbReference type="ARBA" id="ARBA00001576"/>
    </source>
</evidence>
<dbReference type="GO" id="GO:0004555">
    <property type="term" value="F:alpha,alpha-trehalase activity"/>
    <property type="evidence" value="ECO:0007669"/>
    <property type="project" value="UniProtKB-EC"/>
</dbReference>
<evidence type="ECO:0000256" key="5">
    <source>
        <dbReference type="ARBA" id="ARBA00023180"/>
    </source>
</evidence>
<dbReference type="STRING" id="13370.A0A448YSS5"/>
<dbReference type="InParanoid" id="A0A448YSS5"/>
<dbReference type="InterPro" id="IPR011013">
    <property type="entry name" value="Gal_mutarotase_sf_dom"/>
</dbReference>
<dbReference type="PANTHER" id="PTHR11051:SF8">
    <property type="entry name" value="PROTEIN-GLUCOSYLGALACTOSYLHYDROXYLYSINE GLUCOSIDASE"/>
    <property type="match status" value="1"/>
</dbReference>
<organism evidence="9 10">
    <name type="scientific">Brettanomyces naardenensis</name>
    <name type="common">Yeast</name>
    <dbReference type="NCBI Taxonomy" id="13370"/>
    <lineage>
        <taxon>Eukaryota</taxon>
        <taxon>Fungi</taxon>
        <taxon>Dikarya</taxon>
        <taxon>Ascomycota</taxon>
        <taxon>Saccharomycotina</taxon>
        <taxon>Pichiomycetes</taxon>
        <taxon>Pichiales</taxon>
        <taxon>Pichiaceae</taxon>
        <taxon>Brettanomyces</taxon>
    </lineage>
</organism>
<dbReference type="InterPro" id="IPR005195">
    <property type="entry name" value="Glyco_hydro_65_M"/>
</dbReference>
<dbReference type="AlphaFoldDB" id="A0A448YSS5"/>
<feature type="domain" description="Glycoside hydrolase family 65 central catalytic" evidence="7">
    <location>
        <begin position="370"/>
        <end position="590"/>
    </location>
</feature>
<dbReference type="GO" id="GO:0030246">
    <property type="term" value="F:carbohydrate binding"/>
    <property type="evidence" value="ECO:0007669"/>
    <property type="project" value="InterPro"/>
</dbReference>
<keyword evidence="4" id="KW-0378">Hydrolase</keyword>
<evidence type="ECO:0000259" key="7">
    <source>
        <dbReference type="Pfam" id="PF03632"/>
    </source>
</evidence>
<evidence type="ECO:0000256" key="2">
    <source>
        <dbReference type="ARBA" id="ARBA00006768"/>
    </source>
</evidence>
<dbReference type="FunFam" id="1.50.10.10:FF:000032">
    <property type="entry name" value="Vacuolar acid trehalase"/>
    <property type="match status" value="1"/>
</dbReference>
<name>A0A448YSS5_BRENA</name>
<keyword evidence="6" id="KW-0732">Signal</keyword>
<evidence type="ECO:0000313" key="10">
    <source>
        <dbReference type="Proteomes" id="UP000290900"/>
    </source>
</evidence>
<keyword evidence="5" id="KW-0325">Glycoprotein</keyword>
<dbReference type="EMBL" id="CAACVR010000067">
    <property type="protein sequence ID" value="VEU23974.1"/>
    <property type="molecule type" value="Genomic_DNA"/>
</dbReference>
<dbReference type="Proteomes" id="UP000290900">
    <property type="component" value="Unassembled WGS sequence"/>
</dbReference>
<dbReference type="InterPro" id="IPR012341">
    <property type="entry name" value="6hp_glycosidase-like_sf"/>
</dbReference>
<dbReference type="InterPro" id="IPR005196">
    <property type="entry name" value="Glyco_hydro_65_N"/>
</dbReference>
<evidence type="ECO:0000256" key="3">
    <source>
        <dbReference type="ARBA" id="ARBA00012757"/>
    </source>
</evidence>
<dbReference type="SUPFAM" id="SSF48208">
    <property type="entry name" value="Six-hairpin glycosidases"/>
    <property type="match status" value="1"/>
</dbReference>
<evidence type="ECO:0000259" key="8">
    <source>
        <dbReference type="Pfam" id="PF03636"/>
    </source>
</evidence>
<gene>
    <name evidence="9" type="ORF">BRENAR_LOCUS4703</name>
</gene>
<dbReference type="Gene3D" id="2.70.98.40">
    <property type="entry name" value="Glycoside hydrolase, family 65, N-terminal domain"/>
    <property type="match status" value="1"/>
</dbReference>
<accession>A0A448YSS5</accession>
<dbReference type="OrthoDB" id="200349at2759"/>
<reference evidence="9 10" key="1">
    <citation type="submission" date="2018-12" db="EMBL/GenBank/DDBJ databases">
        <authorList>
            <person name="Tiukova I."/>
            <person name="Dainat J."/>
        </authorList>
    </citation>
    <scope>NUCLEOTIDE SEQUENCE [LARGE SCALE GENOMIC DNA]</scope>
</reference>
<dbReference type="InterPro" id="IPR037018">
    <property type="entry name" value="GH65_N"/>
</dbReference>
<dbReference type="InterPro" id="IPR008928">
    <property type="entry name" value="6-hairpin_glycosidase_sf"/>
</dbReference>
<dbReference type="GO" id="GO:0005993">
    <property type="term" value="P:trehalose catabolic process"/>
    <property type="evidence" value="ECO:0007669"/>
    <property type="project" value="TreeGrafter"/>
</dbReference>
<comment type="similarity">
    <text evidence="2">Belongs to the glycosyl hydrolase 65 family.</text>
</comment>